<sequence>MEHFLERLSLNDQPQIDNRHLELEEFIQILSESPEKYSMSEALKIFKNIIDAGVIESKFDEIMRLYPSRPEFALKVLQLISSQATTISRFYIHQDVEKDGPPCSKIEQEIWSEIGKMKRLKSIEIDKFYFNLEDLMQMCLELRHLTKLNVKFNPESQFLAEDPNLPKKFRRSFGQLKQFRFSTICSKIKDADSFQRELTLFCAKHLLNLVEIGESKRFIDMTPLCAEMVKTSQLHCLMLQMDNFEATQCRLDMFPLVQNLRIRWSPTYRYPPISGTKLRLLQKFSKLRNLFLFDLQSAEYLKFILATYGKKLNILSLNYEVDYANSINLSEIKSCCPNMDMLYLYNTNIFLGEDRSKGFTKLTELSIDFRTDSSEVCLSKLLMPPVLDSVFLTNLRVPRKELQITTNLLSEGKILKKIYNFDVQILVKENERLKKAIEKECEILKSTTCDLHPDAIVNIEVYKS</sequence>
<gene>
    <name evidence="1" type="ORF">CLODIP_2_CD03871</name>
</gene>
<protein>
    <submittedName>
        <fullName evidence="1">Uncharacterized protein</fullName>
    </submittedName>
</protein>
<comment type="caution">
    <text evidence="1">The sequence shown here is derived from an EMBL/GenBank/DDBJ whole genome shotgun (WGS) entry which is preliminary data.</text>
</comment>
<dbReference type="EMBL" id="CADEPI010000524">
    <property type="protein sequence ID" value="CAB3386981.1"/>
    <property type="molecule type" value="Genomic_DNA"/>
</dbReference>
<name>A0A8S1E416_9INSE</name>
<dbReference type="AlphaFoldDB" id="A0A8S1E416"/>
<dbReference type="Proteomes" id="UP000494165">
    <property type="component" value="Unassembled WGS sequence"/>
</dbReference>
<dbReference type="SUPFAM" id="SSF52047">
    <property type="entry name" value="RNI-like"/>
    <property type="match status" value="1"/>
</dbReference>
<evidence type="ECO:0000313" key="1">
    <source>
        <dbReference type="EMBL" id="CAB3386981.1"/>
    </source>
</evidence>
<keyword evidence="2" id="KW-1185">Reference proteome</keyword>
<organism evidence="1 2">
    <name type="scientific">Cloeon dipterum</name>
    <dbReference type="NCBI Taxonomy" id="197152"/>
    <lineage>
        <taxon>Eukaryota</taxon>
        <taxon>Metazoa</taxon>
        <taxon>Ecdysozoa</taxon>
        <taxon>Arthropoda</taxon>
        <taxon>Hexapoda</taxon>
        <taxon>Insecta</taxon>
        <taxon>Pterygota</taxon>
        <taxon>Palaeoptera</taxon>
        <taxon>Ephemeroptera</taxon>
        <taxon>Pisciforma</taxon>
        <taxon>Baetidae</taxon>
        <taxon>Cloeon</taxon>
    </lineage>
</organism>
<evidence type="ECO:0000313" key="2">
    <source>
        <dbReference type="Proteomes" id="UP000494165"/>
    </source>
</evidence>
<reference evidence="1 2" key="1">
    <citation type="submission" date="2020-04" db="EMBL/GenBank/DDBJ databases">
        <authorList>
            <person name="Alioto T."/>
            <person name="Alioto T."/>
            <person name="Gomez Garrido J."/>
        </authorList>
    </citation>
    <scope>NUCLEOTIDE SEQUENCE [LARGE SCALE GENOMIC DNA]</scope>
</reference>
<proteinExistence type="predicted"/>
<accession>A0A8S1E416</accession>